<dbReference type="Gene3D" id="3.40.50.2000">
    <property type="entry name" value="Glycogen Phosphorylase B"/>
    <property type="match status" value="2"/>
</dbReference>
<dbReference type="Proteomes" id="UP001369082">
    <property type="component" value="Unassembled WGS sequence"/>
</dbReference>
<keyword evidence="10" id="KW-1185">Reference proteome</keyword>
<dbReference type="InterPro" id="IPR001296">
    <property type="entry name" value="Glyco_trans_1"/>
</dbReference>
<sequence>MMFASIIILILCVILNIFISLFIIKNTKLINKLERGLKRVFAGKMFNMAFYAFCFKWFTVKEKVVLFESHLGKALSDNPYHLLITLLENDEFKNFKCVVVSDKNDFISNEALLPHLNKVKFVKYKSFVYCYYLACSKFLINDSTFSYQFIKRKEQVYLNTWHGTPLKTMGKYIGDNPLALNNTLRNFLHADYLLAPNEQVLSMYENDYMLDGIINKKIIKSGYPRNSVFSNPSNNKDMMEKLDILGKKIICYMPTWRPSSNKLEEQAYIDKVLKDISYISNNLNDDSLLYVNLHYYVSDALDYDKFENVFPFPEQYETYEFLSIADVLVTDYSSVLFDYAKTNKKIVLYCFDYEEYSSKRGFSINYSDIPFPKCASLTDLMEEINSNEVYNSTEEHQAFIKKYCPLEDENSALHLLDFLLLGKKPEFEIYTTRRNESLTLIYSGPFLKNGITTSLRNLLSNTIESETKFVCNFISKGVKKENYPTITELDNKDAYIPIIGRMTLTVLEKIVFFFIKDKANQRFDKFKSCIYKREVQRIYGECSFDNIIHFTGYDKKTAALYEYIKGNRTIFVHNDMRKELIVKNNFNSNFIFRAWERYDNIALVRDSLRSSVCELLPSVSDKLKVVHNTVNLSSPSELSEAPLNSLGLDIEISLALSNSATKKFITIGRFSPEKGHDRLITAFEKVAEVNHDVELFIIGGYGRFYKKTCEQVLNSPFQSKIHIISSLQNPYPVLKSCDAFVLSSFYEGLPMVFFEAIQMGLPVISTDIDGPSQFLKSGYGEVVDNSVTGLFYGMQKYLDGHIEPTELSLVDFNNKAKAEFISLIN</sequence>
<evidence type="ECO:0000256" key="2">
    <source>
        <dbReference type="ARBA" id="ARBA00010488"/>
    </source>
</evidence>
<proteinExistence type="inferred from homology"/>
<dbReference type="Gene3D" id="3.40.50.12580">
    <property type="match status" value="1"/>
</dbReference>
<dbReference type="PANTHER" id="PTHR37316">
    <property type="entry name" value="TEICHOIC ACID GLYCEROL-PHOSPHATE PRIMASE"/>
    <property type="match status" value="1"/>
</dbReference>
<dbReference type="SUPFAM" id="SSF53756">
    <property type="entry name" value="UDP-Glycosyltransferase/glycogen phosphorylase"/>
    <property type="match status" value="2"/>
</dbReference>
<reference evidence="9 10" key="1">
    <citation type="submission" date="2024-02" db="EMBL/GenBank/DDBJ databases">
        <title>Bacteria isolated from the canopy kelp, Nereocystis luetkeana.</title>
        <authorList>
            <person name="Pfister C.A."/>
            <person name="Younker I.T."/>
            <person name="Light S.H."/>
        </authorList>
    </citation>
    <scope>NUCLEOTIDE SEQUENCE [LARGE SCALE GENOMIC DNA]</scope>
    <source>
        <strain evidence="9 10">TI.1.05</strain>
    </source>
</reference>
<keyword evidence="6 7" id="KW-0472">Membrane</keyword>
<name>A0ABU9GSI4_9GAMM</name>
<comment type="caution">
    <text evidence="9">The sequence shown here is derived from an EMBL/GenBank/DDBJ whole genome shotgun (WGS) entry which is preliminary data.</text>
</comment>
<evidence type="ECO:0000259" key="8">
    <source>
        <dbReference type="Pfam" id="PF00534"/>
    </source>
</evidence>
<keyword evidence="7" id="KW-1133">Transmembrane helix</keyword>
<organism evidence="9 10">
    <name type="scientific">Psychromonas aquatilis</name>
    <dbReference type="NCBI Taxonomy" id="2005072"/>
    <lineage>
        <taxon>Bacteria</taxon>
        <taxon>Pseudomonadati</taxon>
        <taxon>Pseudomonadota</taxon>
        <taxon>Gammaproteobacteria</taxon>
        <taxon>Alteromonadales</taxon>
        <taxon>Psychromonadaceae</taxon>
        <taxon>Psychromonas</taxon>
    </lineage>
</organism>
<feature type="domain" description="Glycosyl transferase family 1" evidence="8">
    <location>
        <begin position="658"/>
        <end position="786"/>
    </location>
</feature>
<gene>
    <name evidence="9" type="ORF">V6256_11815</name>
</gene>
<dbReference type="InterPro" id="IPR007554">
    <property type="entry name" value="Glycerophosphate_synth"/>
</dbReference>
<keyword evidence="3" id="KW-1003">Cell membrane</keyword>
<dbReference type="InterPro" id="IPR043148">
    <property type="entry name" value="TagF_C"/>
</dbReference>
<dbReference type="RefSeq" id="WP_341598421.1">
    <property type="nucleotide sequence ID" value="NZ_JBAKAZ010000048.1"/>
</dbReference>
<evidence type="ECO:0000256" key="5">
    <source>
        <dbReference type="ARBA" id="ARBA00022944"/>
    </source>
</evidence>
<dbReference type="PANTHER" id="PTHR37316:SF3">
    <property type="entry name" value="TEICHOIC ACID GLYCEROL-PHOSPHATE TRANSFERASE"/>
    <property type="match status" value="1"/>
</dbReference>
<protein>
    <submittedName>
        <fullName evidence="9">Glycosyltransferase</fullName>
    </submittedName>
</protein>
<evidence type="ECO:0000256" key="3">
    <source>
        <dbReference type="ARBA" id="ARBA00022475"/>
    </source>
</evidence>
<feature type="transmembrane region" description="Helical" evidence="7">
    <location>
        <begin position="6"/>
        <end position="24"/>
    </location>
</feature>
<dbReference type="InterPro" id="IPR051612">
    <property type="entry name" value="Teichoic_Acid_Biosynth"/>
</dbReference>
<dbReference type="Pfam" id="PF00534">
    <property type="entry name" value="Glycos_transf_1"/>
    <property type="match status" value="1"/>
</dbReference>
<dbReference type="Gene3D" id="3.40.50.11820">
    <property type="match status" value="1"/>
</dbReference>
<keyword evidence="5" id="KW-0777">Teichoic acid biosynthesis</keyword>
<comment type="similarity">
    <text evidence="2">Belongs to the CDP-glycerol glycerophosphotransferase family.</text>
</comment>
<evidence type="ECO:0000256" key="1">
    <source>
        <dbReference type="ARBA" id="ARBA00004202"/>
    </source>
</evidence>
<dbReference type="EMBL" id="JBAKAZ010000048">
    <property type="protein sequence ID" value="MEL0630293.1"/>
    <property type="molecule type" value="Genomic_DNA"/>
</dbReference>
<comment type="subcellular location">
    <subcellularLocation>
        <location evidence="1">Cell membrane</location>
        <topology evidence="1">Peripheral membrane protein</topology>
    </subcellularLocation>
</comment>
<keyword evidence="4" id="KW-0808">Transferase</keyword>
<keyword evidence="7" id="KW-0812">Transmembrane</keyword>
<evidence type="ECO:0000313" key="10">
    <source>
        <dbReference type="Proteomes" id="UP001369082"/>
    </source>
</evidence>
<accession>A0ABU9GSI4</accession>
<evidence type="ECO:0000256" key="7">
    <source>
        <dbReference type="SAM" id="Phobius"/>
    </source>
</evidence>
<dbReference type="CDD" id="cd03811">
    <property type="entry name" value="GT4_GT28_WabH-like"/>
    <property type="match status" value="1"/>
</dbReference>
<evidence type="ECO:0000256" key="4">
    <source>
        <dbReference type="ARBA" id="ARBA00022679"/>
    </source>
</evidence>
<evidence type="ECO:0000313" key="9">
    <source>
        <dbReference type="EMBL" id="MEL0630293.1"/>
    </source>
</evidence>
<dbReference type="Pfam" id="PF04464">
    <property type="entry name" value="Glyphos_transf"/>
    <property type="match status" value="1"/>
</dbReference>
<evidence type="ECO:0000256" key="6">
    <source>
        <dbReference type="ARBA" id="ARBA00023136"/>
    </source>
</evidence>
<dbReference type="InterPro" id="IPR043149">
    <property type="entry name" value="TagF_N"/>
</dbReference>